<protein>
    <submittedName>
        <fullName evidence="3">Uncharacterized protein</fullName>
    </submittedName>
</protein>
<gene>
    <name evidence="3" type="ORF">K489DRAFT_266761</name>
</gene>
<reference evidence="3" key="3">
    <citation type="submission" date="2025-08" db="UniProtKB">
        <authorList>
            <consortium name="RefSeq"/>
        </authorList>
    </citation>
    <scope>IDENTIFICATION</scope>
    <source>
        <strain evidence="3">CBS 342.82</strain>
    </source>
</reference>
<evidence type="ECO:0000313" key="3">
    <source>
        <dbReference type="RefSeq" id="XP_033458164.1"/>
    </source>
</evidence>
<feature type="region of interest" description="Disordered" evidence="1">
    <location>
        <begin position="134"/>
        <end position="167"/>
    </location>
</feature>
<dbReference type="Proteomes" id="UP000504637">
    <property type="component" value="Unplaced"/>
</dbReference>
<dbReference type="RefSeq" id="XP_033458164.1">
    <property type="nucleotide sequence ID" value="XM_033600083.1"/>
</dbReference>
<proteinExistence type="predicted"/>
<feature type="compositionally biased region" description="Basic and acidic residues" evidence="1">
    <location>
        <begin position="9"/>
        <end position="27"/>
    </location>
</feature>
<organism evidence="3">
    <name type="scientific">Dissoconium aciculare CBS 342.82</name>
    <dbReference type="NCBI Taxonomy" id="1314786"/>
    <lineage>
        <taxon>Eukaryota</taxon>
        <taxon>Fungi</taxon>
        <taxon>Dikarya</taxon>
        <taxon>Ascomycota</taxon>
        <taxon>Pezizomycotina</taxon>
        <taxon>Dothideomycetes</taxon>
        <taxon>Dothideomycetidae</taxon>
        <taxon>Mycosphaerellales</taxon>
        <taxon>Dissoconiaceae</taxon>
        <taxon>Dissoconium</taxon>
    </lineage>
</organism>
<name>A0A6J3LZP5_9PEZI</name>
<keyword evidence="2" id="KW-1185">Reference proteome</keyword>
<sequence length="167" mass="18693">MFRSEQALDESRHTRGADHISRVASREKKSRSVLVASNGTTRSDTTYTAHLAGESIVDMSKKRQHACRAVPSHSACVEFIAIRSACCRRQKSCQCHLPLETIARSVRTVWVLSVISYRYQRSVRLCEIPRSRTSISDESGSRCLTHAGRPQNGMSRSDCKATQEPQV</sequence>
<feature type="region of interest" description="Disordered" evidence="1">
    <location>
        <begin position="1"/>
        <end position="37"/>
    </location>
</feature>
<reference evidence="3" key="1">
    <citation type="submission" date="2020-01" db="EMBL/GenBank/DDBJ databases">
        <authorList>
            <consortium name="DOE Joint Genome Institute"/>
            <person name="Haridas S."/>
            <person name="Albert R."/>
            <person name="Binder M."/>
            <person name="Bloem J."/>
            <person name="Labutti K."/>
            <person name="Salamov A."/>
            <person name="Andreopoulos B."/>
            <person name="Baker S.E."/>
            <person name="Barry K."/>
            <person name="Bills G."/>
            <person name="Bluhm B.H."/>
            <person name="Cannon C."/>
            <person name="Castanera R."/>
            <person name="Culley D.E."/>
            <person name="Daum C."/>
            <person name="Ezra D."/>
            <person name="Gonzalez J.B."/>
            <person name="Henrissat B."/>
            <person name="Kuo A."/>
            <person name="Liang C."/>
            <person name="Lipzen A."/>
            <person name="Lutzoni F."/>
            <person name="Magnuson J."/>
            <person name="Mondo S."/>
            <person name="Nolan M."/>
            <person name="Ohm R."/>
            <person name="Pangilinan J."/>
            <person name="Park H.-J."/>
            <person name="Ramirez L."/>
            <person name="Alfaro M."/>
            <person name="Sun H."/>
            <person name="Tritt A."/>
            <person name="Yoshinaga Y."/>
            <person name="Zwiers L.-H."/>
            <person name="Turgeon B.G."/>
            <person name="Goodwin S.B."/>
            <person name="Spatafora J.W."/>
            <person name="Crous P.W."/>
            <person name="Grigoriev I.V."/>
        </authorList>
    </citation>
    <scope>NUCLEOTIDE SEQUENCE</scope>
    <source>
        <strain evidence="3">CBS 342.82</strain>
    </source>
</reference>
<evidence type="ECO:0000256" key="1">
    <source>
        <dbReference type="SAM" id="MobiDB-lite"/>
    </source>
</evidence>
<dbReference type="GeneID" id="54357883"/>
<accession>A0A6J3LZP5</accession>
<reference evidence="3" key="2">
    <citation type="submission" date="2020-04" db="EMBL/GenBank/DDBJ databases">
        <authorList>
            <consortium name="NCBI Genome Project"/>
        </authorList>
    </citation>
    <scope>NUCLEOTIDE SEQUENCE</scope>
    <source>
        <strain evidence="3">CBS 342.82</strain>
    </source>
</reference>
<evidence type="ECO:0000313" key="2">
    <source>
        <dbReference type="Proteomes" id="UP000504637"/>
    </source>
</evidence>
<dbReference type="AlphaFoldDB" id="A0A6J3LZP5"/>